<keyword evidence="1" id="KW-1133">Transmembrane helix</keyword>
<evidence type="ECO:0000313" key="2">
    <source>
        <dbReference type="EMBL" id="KAG9490026.1"/>
    </source>
</evidence>
<comment type="caution">
    <text evidence="2">The sequence shown here is derived from an EMBL/GenBank/DDBJ whole genome shotgun (WGS) entry which is preliminary data.</text>
</comment>
<dbReference type="Proteomes" id="UP000770717">
    <property type="component" value="Unassembled WGS sequence"/>
</dbReference>
<organism evidence="2 3">
    <name type="scientific">Eleutherodactylus coqui</name>
    <name type="common">Puerto Rican coqui</name>
    <dbReference type="NCBI Taxonomy" id="57060"/>
    <lineage>
        <taxon>Eukaryota</taxon>
        <taxon>Metazoa</taxon>
        <taxon>Chordata</taxon>
        <taxon>Craniata</taxon>
        <taxon>Vertebrata</taxon>
        <taxon>Euteleostomi</taxon>
        <taxon>Amphibia</taxon>
        <taxon>Batrachia</taxon>
        <taxon>Anura</taxon>
        <taxon>Neobatrachia</taxon>
        <taxon>Hyloidea</taxon>
        <taxon>Eleutherodactylidae</taxon>
        <taxon>Eleutherodactylinae</taxon>
        <taxon>Eleutherodactylus</taxon>
        <taxon>Eleutherodactylus</taxon>
    </lineage>
</organism>
<sequence length="135" mass="15263">MIQSFIQDCFCKTIGTGYIRPSAHMYCFLICILLFFTSKRYSLSFLYDSQLPLPCTCLSITCSSVSQMCSVLWRVIAYDKHTVKHAVNTKVKSLPPGPLIYLSSLKATSYESRLTISEYHTIRKLLKVCAVVSVT</sequence>
<feature type="transmembrane region" description="Helical" evidence="1">
    <location>
        <begin position="18"/>
        <end position="36"/>
    </location>
</feature>
<keyword evidence="3" id="KW-1185">Reference proteome</keyword>
<keyword evidence="1" id="KW-0472">Membrane</keyword>
<protein>
    <submittedName>
        <fullName evidence="2">Uncharacterized protein</fullName>
    </submittedName>
</protein>
<evidence type="ECO:0000313" key="3">
    <source>
        <dbReference type="Proteomes" id="UP000770717"/>
    </source>
</evidence>
<reference evidence="2" key="1">
    <citation type="thesis" date="2020" institute="ProQuest LLC" country="789 East Eisenhower Parkway, Ann Arbor, MI, USA">
        <title>Comparative Genomics and Chromosome Evolution.</title>
        <authorList>
            <person name="Mudd A.B."/>
        </authorList>
    </citation>
    <scope>NUCLEOTIDE SEQUENCE</scope>
    <source>
        <strain evidence="2">HN-11 Male</strain>
        <tissue evidence="2">Kidney and liver</tissue>
    </source>
</reference>
<proteinExistence type="predicted"/>
<dbReference type="EMBL" id="WNTK01000002">
    <property type="protein sequence ID" value="KAG9490026.1"/>
    <property type="molecule type" value="Genomic_DNA"/>
</dbReference>
<evidence type="ECO:0000256" key="1">
    <source>
        <dbReference type="SAM" id="Phobius"/>
    </source>
</evidence>
<keyword evidence="1" id="KW-0812">Transmembrane</keyword>
<name>A0A8J6KF72_ELECQ</name>
<accession>A0A8J6KF72</accession>
<gene>
    <name evidence="2" type="ORF">GDO78_005765</name>
</gene>
<dbReference type="AlphaFoldDB" id="A0A8J6KF72"/>